<evidence type="ECO:0000313" key="3">
    <source>
        <dbReference type="Proteomes" id="UP000258309"/>
    </source>
</evidence>
<sequence>MESAEEIEAELEALITAQVQETQHTQDQLTNEERQLLLSRGDLVGKALAFPTSLTEEERNQILKRPLPDILAAKALADIKSLSQAELDLIINGFHLKKGPFMCYPGPPGRSEALALLMLADEKEAYATAIRYKIDQLQEDSQKNEATYLENKKRRYKEAKEEDAAHSKMQQEKGTLQRKINQLKLRTDIDKEDVVHPALGFRRNTPSGVYTPSPEGPWSADRFYYLEARPKLKEKYPDLDTKRLCSDAEWQTTPIVTVKIQVAKEDCPNNIFIDAELVLANYNEVVVLIDSDSSALQFKRAPMELFLSERVLSVPDCCHCEKSPIGRLPQLPSIEITDQNHHSDESARKSDHLTRKVKGGRSVVEDAEFLRLGSRAPLLSTLQSTLGDGTTQLLCELKDEYCSLHELCLCCTNYFAQVQLTRDPSAVLLTPSSQYRLHESLNGLRKSVRGGSHFCSLVLYNLDRLGILANNRDEKISGVGVYFFYSCFQGRGRERVTFPHEKSNSTPKFESPTIYVSLHPTGEVLETFIKPEVTPQGYIQFTSAASSESENHPSSVPYKALRRFVTSSSKHMKWARGWLKQCTTKHHDCNRSEPAFSPSRLLYVGGTTLCLFLMKGGKKRHKLLSQPLLRRCNGHSHVERKDTLAFLSWHRHHRAATLIPRRHPSHTPAGHRLFWIDSLCIIQDSVDDWDAESAVMGKIYENSYCTIALVEAKNPHEGCFVQRDPRNCNPVRIKRLPDVELLLRPPMPKYFGNLDDNLTSYVVWLANLPSRGWVLQETLLSLRTLYFGRGLFWICRHGQASELDPAGRGMVPQGISYGGISEAIFPHSHKGRNLGSKQRRRGTTQLQSTGTDILSLFRGQPSGGNAPGCAEYEALQELVPSGPAAGMSLDYQFHQSWMRLLGTYTGPNLTMEKDRLPALSGIEPILPFDLVWTVTTDKKDLKSRSAENYTPTWSWASVDGGVGSNLIAMDESARKKTAILIKIISAKTKCHLSDVSCTGQVFEGELVVEGMVINSWCKEEENLLEKLPPADEEGGNIGRLTPDSKPSGINSSTIFVLLVILTPENTYHKEENLVIHGLRLAEKDGYFERIGYYSCSSKSGESLQMSKYTNSVKQIIIR</sequence>
<gene>
    <name evidence="2" type="ORF">B7463_g9751</name>
</gene>
<keyword evidence="3" id="KW-1185">Reference proteome</keyword>
<dbReference type="PANTHER" id="PTHR33112">
    <property type="entry name" value="DOMAIN PROTEIN, PUTATIVE-RELATED"/>
    <property type="match status" value="1"/>
</dbReference>
<dbReference type="Proteomes" id="UP000258309">
    <property type="component" value="Unassembled WGS sequence"/>
</dbReference>
<organism evidence="2 3">
    <name type="scientific">Scytalidium lignicola</name>
    <name type="common">Hyphomycete</name>
    <dbReference type="NCBI Taxonomy" id="5539"/>
    <lineage>
        <taxon>Eukaryota</taxon>
        <taxon>Fungi</taxon>
        <taxon>Dikarya</taxon>
        <taxon>Ascomycota</taxon>
        <taxon>Pezizomycotina</taxon>
        <taxon>Leotiomycetes</taxon>
        <taxon>Leotiomycetes incertae sedis</taxon>
        <taxon>Scytalidium</taxon>
    </lineage>
</organism>
<dbReference type="OrthoDB" id="5125733at2759"/>
<evidence type="ECO:0000313" key="2">
    <source>
        <dbReference type="EMBL" id="RFU26582.1"/>
    </source>
</evidence>
<evidence type="ECO:0000259" key="1">
    <source>
        <dbReference type="Pfam" id="PF06985"/>
    </source>
</evidence>
<reference evidence="2 3" key="1">
    <citation type="submission" date="2018-05" db="EMBL/GenBank/DDBJ databases">
        <title>Draft genome sequence of Scytalidium lignicola DSM 105466, a ubiquitous saprotrophic fungus.</title>
        <authorList>
            <person name="Buettner E."/>
            <person name="Gebauer A.M."/>
            <person name="Hofrichter M."/>
            <person name="Liers C."/>
            <person name="Kellner H."/>
        </authorList>
    </citation>
    <scope>NUCLEOTIDE SEQUENCE [LARGE SCALE GENOMIC DNA]</scope>
    <source>
        <strain evidence="2 3">DSM 105466</strain>
    </source>
</reference>
<dbReference type="InterPro" id="IPR010730">
    <property type="entry name" value="HET"/>
</dbReference>
<proteinExistence type="predicted"/>
<feature type="non-terminal residue" evidence="2">
    <location>
        <position position="1118"/>
    </location>
</feature>
<dbReference type="Pfam" id="PF06985">
    <property type="entry name" value="HET"/>
    <property type="match status" value="1"/>
</dbReference>
<dbReference type="AlphaFoldDB" id="A0A3E2H022"/>
<dbReference type="EMBL" id="NCSJ02000253">
    <property type="protein sequence ID" value="RFU26582.1"/>
    <property type="molecule type" value="Genomic_DNA"/>
</dbReference>
<accession>A0A3E2H022</accession>
<name>A0A3E2H022_SCYLI</name>
<protein>
    <recommendedName>
        <fullName evidence="1">Heterokaryon incompatibility domain-containing protein</fullName>
    </recommendedName>
</protein>
<comment type="caution">
    <text evidence="2">The sequence shown here is derived from an EMBL/GenBank/DDBJ whole genome shotgun (WGS) entry which is preliminary data.</text>
</comment>
<feature type="non-terminal residue" evidence="2">
    <location>
        <position position="1"/>
    </location>
</feature>
<feature type="domain" description="Heterokaryon incompatibility" evidence="1">
    <location>
        <begin position="669"/>
        <end position="777"/>
    </location>
</feature>
<dbReference type="PANTHER" id="PTHR33112:SF8">
    <property type="entry name" value="HETEROKARYON INCOMPATIBILITY DOMAIN-CONTAINING PROTEIN"/>
    <property type="match status" value="1"/>
</dbReference>